<accession>A0A0E9S019</accession>
<reference evidence="1" key="1">
    <citation type="submission" date="2014-11" db="EMBL/GenBank/DDBJ databases">
        <authorList>
            <person name="Amaro Gonzalez C."/>
        </authorList>
    </citation>
    <scope>NUCLEOTIDE SEQUENCE</scope>
</reference>
<protein>
    <submittedName>
        <fullName evidence="1">Uncharacterized protein</fullName>
    </submittedName>
</protein>
<name>A0A0E9S019_ANGAN</name>
<evidence type="ECO:0000313" key="1">
    <source>
        <dbReference type="EMBL" id="JAH33980.1"/>
    </source>
</evidence>
<sequence length="44" mass="5231">MHLAAWLCDPCVRYAGRIFFCWVWSLTNVRSCSTWTKCTSSWTR</sequence>
<reference evidence="1" key="2">
    <citation type="journal article" date="2015" name="Fish Shellfish Immunol.">
        <title>Early steps in the European eel (Anguilla anguilla)-Vibrio vulnificus interaction in the gills: Role of the RtxA13 toxin.</title>
        <authorList>
            <person name="Callol A."/>
            <person name="Pajuelo D."/>
            <person name="Ebbesson L."/>
            <person name="Teles M."/>
            <person name="MacKenzie S."/>
            <person name="Amaro C."/>
        </authorList>
    </citation>
    <scope>NUCLEOTIDE SEQUENCE</scope>
</reference>
<organism evidence="1">
    <name type="scientific">Anguilla anguilla</name>
    <name type="common">European freshwater eel</name>
    <name type="synonym">Muraena anguilla</name>
    <dbReference type="NCBI Taxonomy" id="7936"/>
    <lineage>
        <taxon>Eukaryota</taxon>
        <taxon>Metazoa</taxon>
        <taxon>Chordata</taxon>
        <taxon>Craniata</taxon>
        <taxon>Vertebrata</taxon>
        <taxon>Euteleostomi</taxon>
        <taxon>Actinopterygii</taxon>
        <taxon>Neopterygii</taxon>
        <taxon>Teleostei</taxon>
        <taxon>Anguilliformes</taxon>
        <taxon>Anguillidae</taxon>
        <taxon>Anguilla</taxon>
    </lineage>
</organism>
<proteinExistence type="predicted"/>
<dbReference type="EMBL" id="GBXM01074597">
    <property type="protein sequence ID" value="JAH33980.1"/>
    <property type="molecule type" value="Transcribed_RNA"/>
</dbReference>
<dbReference type="AlphaFoldDB" id="A0A0E9S019"/>
<dbReference type="EMBL" id="GBXM01102246">
    <property type="protein sequence ID" value="JAH06331.1"/>
    <property type="molecule type" value="Transcribed_RNA"/>
</dbReference>